<dbReference type="STRING" id="317619.GCA_000332315_04416"/>
<evidence type="ECO:0000256" key="7">
    <source>
        <dbReference type="ARBA" id="ARBA00022989"/>
    </source>
</evidence>
<keyword evidence="7 11" id="KW-1133">Transmembrane helix</keyword>
<keyword evidence="15" id="KW-1185">Reference proteome</keyword>
<keyword evidence="4 11" id="KW-0812">Transmembrane</keyword>
<feature type="domain" description="Inward rectifier potassium channel C-terminal" evidence="13">
    <location>
        <begin position="130"/>
        <end position="282"/>
    </location>
</feature>
<dbReference type="PANTHER" id="PTHR11767:SF102">
    <property type="entry name" value="INWARDLY RECTIFYING POTASSIUM CHANNEL 1, ISOFORM F"/>
    <property type="match status" value="1"/>
</dbReference>
<feature type="transmembrane region" description="Helical" evidence="11">
    <location>
        <begin position="96"/>
        <end position="120"/>
    </location>
</feature>
<dbReference type="Pfam" id="PF07885">
    <property type="entry name" value="Ion_trans_2"/>
    <property type="match status" value="1"/>
</dbReference>
<keyword evidence="2" id="KW-0813">Transport</keyword>
<reference evidence="14" key="1">
    <citation type="submission" date="2012-04" db="EMBL/GenBank/DDBJ databases">
        <authorList>
            <person name="Borisov I.G."/>
            <person name="Ivanikova N.V."/>
            <person name="Pinevich A.V."/>
        </authorList>
    </citation>
    <scope>NUCLEOTIDE SEQUENCE</scope>
    <source>
        <strain evidence="14">CALU 1027</strain>
    </source>
</reference>
<evidence type="ECO:0000256" key="6">
    <source>
        <dbReference type="ARBA" id="ARBA00022958"/>
    </source>
</evidence>
<dbReference type="GO" id="GO:0034702">
    <property type="term" value="C:monoatomic ion channel complex"/>
    <property type="evidence" value="ECO:0007669"/>
    <property type="project" value="UniProtKB-KW"/>
</dbReference>
<dbReference type="Gene3D" id="1.10.287.70">
    <property type="match status" value="1"/>
</dbReference>
<dbReference type="GO" id="GO:0005886">
    <property type="term" value="C:plasma membrane"/>
    <property type="evidence" value="ECO:0007669"/>
    <property type="project" value="TreeGrafter"/>
</dbReference>
<feature type="transmembrane region" description="Helical" evidence="11">
    <location>
        <begin position="35"/>
        <end position="59"/>
    </location>
</feature>
<evidence type="ECO:0000256" key="11">
    <source>
        <dbReference type="SAM" id="Phobius"/>
    </source>
</evidence>
<evidence type="ECO:0000256" key="10">
    <source>
        <dbReference type="ARBA" id="ARBA00023303"/>
    </source>
</evidence>
<accession>A0A0M2PW45</accession>
<keyword evidence="6" id="KW-0630">Potassium</keyword>
<dbReference type="SUPFAM" id="SSF81296">
    <property type="entry name" value="E set domains"/>
    <property type="match status" value="1"/>
</dbReference>
<dbReference type="GO" id="GO:0034765">
    <property type="term" value="P:regulation of monoatomic ion transmembrane transport"/>
    <property type="evidence" value="ECO:0007669"/>
    <property type="project" value="TreeGrafter"/>
</dbReference>
<sequence length="295" mass="34278">MPKYSGLIKPRNRPWWSVAPFEWRDPYHWMITLSWPMFLLFVGGVYVAVNGVFALAYWVQPNSIGGSTHGFIDAFFFSIQTLSSIGYGVFVPNTLYAHVLVAIQAWMGLLIFALVTGLMFARFSLPTARVVFSHVAVVCPFNGLPTLMFRVANRRDNRILEAQVRVSLFHREITEENHVMYRFYDLKLLRSETPSFGLTWMVMHTLTLDSRLYQKSPQELEAMDAQIFVTLTGLDETVSQLIHDYHIYRIADVRWDMRFVDILLSDSQGRRYIDYDRFHTVELEPSAPPRYSIFP</sequence>
<dbReference type="InterPro" id="IPR016449">
    <property type="entry name" value="K_chnl_inward-rec_Kir"/>
</dbReference>
<keyword evidence="8" id="KW-0406">Ion transport</keyword>
<dbReference type="InterPro" id="IPR013518">
    <property type="entry name" value="K_chnl_inward-rec_Kir_cyto"/>
</dbReference>
<gene>
    <name evidence="14" type="ORF">PROH_05010</name>
</gene>
<keyword evidence="3" id="KW-0633">Potassium transport</keyword>
<dbReference type="PANTHER" id="PTHR11767">
    <property type="entry name" value="INWARD RECTIFIER POTASSIUM CHANNEL"/>
    <property type="match status" value="1"/>
</dbReference>
<proteinExistence type="predicted"/>
<keyword evidence="5" id="KW-0851">Voltage-gated channel</keyword>
<evidence type="ECO:0000259" key="12">
    <source>
        <dbReference type="Pfam" id="PF07885"/>
    </source>
</evidence>
<comment type="subcellular location">
    <subcellularLocation>
        <location evidence="1">Membrane</location>
        <topology evidence="1">Multi-pass membrane protein</topology>
    </subcellularLocation>
</comment>
<dbReference type="SUPFAM" id="SSF81324">
    <property type="entry name" value="Voltage-gated potassium channels"/>
    <property type="match status" value="1"/>
</dbReference>
<keyword evidence="9 11" id="KW-0472">Membrane</keyword>
<dbReference type="Gene3D" id="2.60.40.1400">
    <property type="entry name" value="G protein-activated inward rectifier potassium channel 1"/>
    <property type="match status" value="1"/>
</dbReference>
<dbReference type="InterPro" id="IPR013099">
    <property type="entry name" value="K_chnl_dom"/>
</dbReference>
<evidence type="ECO:0000256" key="5">
    <source>
        <dbReference type="ARBA" id="ARBA00022882"/>
    </source>
</evidence>
<dbReference type="AlphaFoldDB" id="A0A0M2PW45"/>
<dbReference type="eggNOG" id="COG0395">
    <property type="taxonomic scope" value="Bacteria"/>
</dbReference>
<evidence type="ECO:0000256" key="2">
    <source>
        <dbReference type="ARBA" id="ARBA00022448"/>
    </source>
</evidence>
<dbReference type="InterPro" id="IPR041647">
    <property type="entry name" value="IRK_C"/>
</dbReference>
<name>A0A0M2PW45_PROHO</name>
<dbReference type="EMBL" id="AJTX02000003">
    <property type="protein sequence ID" value="KKJ00661.1"/>
    <property type="molecule type" value="Genomic_DNA"/>
</dbReference>
<comment type="caution">
    <text evidence="14">The sequence shown here is derived from an EMBL/GenBank/DDBJ whole genome shotgun (WGS) entry which is preliminary data.</text>
</comment>
<evidence type="ECO:0000256" key="1">
    <source>
        <dbReference type="ARBA" id="ARBA00004141"/>
    </source>
</evidence>
<dbReference type="GO" id="GO:1990573">
    <property type="term" value="P:potassium ion import across plasma membrane"/>
    <property type="evidence" value="ECO:0007669"/>
    <property type="project" value="TreeGrafter"/>
</dbReference>
<dbReference type="GO" id="GO:0005242">
    <property type="term" value="F:inward rectifier potassium channel activity"/>
    <property type="evidence" value="ECO:0007669"/>
    <property type="project" value="InterPro"/>
</dbReference>
<dbReference type="Proteomes" id="UP000034681">
    <property type="component" value="Unassembled WGS sequence"/>
</dbReference>
<feature type="domain" description="Potassium channel" evidence="12">
    <location>
        <begin position="59"/>
        <end position="122"/>
    </location>
</feature>
<dbReference type="InterPro" id="IPR014756">
    <property type="entry name" value="Ig_E-set"/>
</dbReference>
<evidence type="ECO:0000259" key="13">
    <source>
        <dbReference type="Pfam" id="PF17655"/>
    </source>
</evidence>
<protein>
    <submittedName>
        <fullName evidence="14">ATP-sensitive inward rectifier potassium channel 10</fullName>
    </submittedName>
</protein>
<feature type="transmembrane region" description="Helical" evidence="11">
    <location>
        <begin position="71"/>
        <end position="90"/>
    </location>
</feature>
<evidence type="ECO:0000313" key="14">
    <source>
        <dbReference type="EMBL" id="KKJ00661.1"/>
    </source>
</evidence>
<keyword evidence="10 14" id="KW-0407">Ion channel</keyword>
<evidence type="ECO:0000256" key="4">
    <source>
        <dbReference type="ARBA" id="ARBA00022692"/>
    </source>
</evidence>
<evidence type="ECO:0000256" key="8">
    <source>
        <dbReference type="ARBA" id="ARBA00023065"/>
    </source>
</evidence>
<evidence type="ECO:0000256" key="9">
    <source>
        <dbReference type="ARBA" id="ARBA00023136"/>
    </source>
</evidence>
<evidence type="ECO:0000256" key="3">
    <source>
        <dbReference type="ARBA" id="ARBA00022538"/>
    </source>
</evidence>
<organism evidence="14 15">
    <name type="scientific">Prochlorothrix hollandica PCC 9006 = CALU 1027</name>
    <dbReference type="NCBI Taxonomy" id="317619"/>
    <lineage>
        <taxon>Bacteria</taxon>
        <taxon>Bacillati</taxon>
        <taxon>Cyanobacteriota</taxon>
        <taxon>Cyanophyceae</taxon>
        <taxon>Prochlorotrichales</taxon>
        <taxon>Prochlorotrichaceae</taxon>
        <taxon>Prochlorothrix</taxon>
    </lineage>
</organism>
<evidence type="ECO:0000313" key="15">
    <source>
        <dbReference type="Proteomes" id="UP000034681"/>
    </source>
</evidence>
<dbReference type="Pfam" id="PF17655">
    <property type="entry name" value="IRK_C"/>
    <property type="match status" value="1"/>
</dbReference>